<dbReference type="PANTHER" id="PTHR46535">
    <property type="entry name" value="NEDD4-BINDING PROTEIN 2"/>
    <property type="match status" value="1"/>
</dbReference>
<feature type="region of interest" description="Disordered" evidence="1">
    <location>
        <begin position="1"/>
        <end position="31"/>
    </location>
</feature>
<evidence type="ECO:0000313" key="3">
    <source>
        <dbReference type="EMBL" id="KAF7989881.1"/>
    </source>
</evidence>
<protein>
    <recommendedName>
        <fullName evidence="2">Smr domain-containing protein</fullName>
    </recommendedName>
</protein>
<sequence>MAPNDPWPLMASPSHSKGSSKGRGNNGNKKNNIKEHQQNILKNLKEMFQSAVEDDVIVSVASSCNWEHQACIDALINISSTVEIVENKKTKSPTTIITDKKITKKNNDCHNNNNDINDLSKMTKQALKKQQEELKKFEKIKKNIPTKSRMGSFRGSISKLESSSSMTHHSPLKNDITVGNTDNERSWEHNNPRTSPSTQNTWRRENYQGQSTEQQHENDDNNNDTTITTTTKINNDSLCGLKVHYKTLGNSDTSSDDDDADVVIEEEINTINIPSTIKINSSQFLSSTTSTTTQSNINQKLTQLKLTKSPPHTPKISLYQSTIEKIKKLINNNNKVLILVRGLPGSGKTTLSKSIIESTIGGDSSKYIYSADDYFITTNGTWKYDSSKIADAHATTQKKVLDALKHDITPIIIDNTNLQAWEMRPYATMAVQRGYIIEIIDIDTPWSQNVNELSRKNNHNVPKEKIRTMMNRYEHGLTGQKLCDYFGLKYPDDNSPNLKLSPPVINEIDVLSAEDIIALENLSGTLEQEELNYILDNNNSSVINEENNTYIDYLKELRDRKESQSSVEDSEKKSIESTLDDHHFLLLGAIGSERKTSLVPQIDTSPNNETIDDKIIDDNNDNDDDEVSHSDDKDNILLSKCWDFTLMKDGEEIHSCGNKIQSPVSPSEMKKQDCEFIKKNNDMVDEESTLKVVDNKNQPMQHAINEFLKELAEGYNKTQGLDKVPIVPNTSSVVITEIIDNIENKISDEKIEDTLDAVDNLNDQQNPIDNIELNEENIEIIDKSDDETGVASIKVEKDDDYDENISELACKDKYSELILDATDSKLLDSDIFLEIEESSGDVLTLDSYLKLIKKSIPQQSNTKKIEELIEQQINNLIEAKKIDFNSAITDDVKKQIIEIFNEAIFTYNSELINIPVAEIRAAMDSTDDDVKKIKAENDDSNLASLECVVLKEDHFESDDIKSISDNNSQIIDEKNDNIIDNNKFKTPKKHVFICEDGKEPDDSDNINRITWTESPFPIDDIDTLKPIHDEVIDKVVVMKNDVETNTTYYDFNVAYVGGTSESGYHVLNAFSRQINDVPSPQQQPKRSPSKLMFDKSSMTGEINSENDDDNDDEKINRLPELIELFPHIPNVYLHEIYEKVDKNFDWAVELLLEGVPEYIPFEKTSSSTKNSSTSDSPATTMPEEHDNNVDVNNDDEHTEETSSLTSRSASLDVLIDTKSSPTSDTDTSSPEILPKDVTTPTNDLEETMELNLGFDFIHALEKKFGDADFHQTDGFLPVVQITKSMGETLYALWIESMCQQLNSRQNLLDEMITKDAVYAENLERQENIEIINEKNTPNIDEIIDMEIALASVENERKSISKRESNDEMILRLSKQILQDSHPDIDSSTFSAILDVHNGDYHEAFKSIELNTGKKILPCYINKQKNLMDRVKKETKIPNIVYPKCTKEPMSYKAVLTTAARTSRKLAERKLSLRLQNINKAQEMYHKGLPEVAEYYSNLATLQMRNNDTDIINDKGTDDLLDLHYLSVVDALNAVDEFVDFHIDKLNKSENRLTTLSLVTGWGARSNGGGKLKPAVIKHLTKRSIKFVEDNPGCLNITLRRKKQYQIK</sequence>
<dbReference type="InterPro" id="IPR002625">
    <property type="entry name" value="Smr_dom"/>
</dbReference>
<dbReference type="PROSITE" id="PS50828">
    <property type="entry name" value="SMR"/>
    <property type="match status" value="1"/>
</dbReference>
<proteinExistence type="predicted"/>
<feature type="region of interest" description="Disordered" evidence="1">
    <location>
        <begin position="1076"/>
        <end position="1113"/>
    </location>
</feature>
<dbReference type="InterPro" id="IPR036063">
    <property type="entry name" value="Smr_dom_sf"/>
</dbReference>
<reference evidence="3 4" key="1">
    <citation type="submission" date="2020-08" db="EMBL/GenBank/DDBJ databases">
        <title>Aphidius gifuensis genome sequencing and assembly.</title>
        <authorList>
            <person name="Du Z."/>
        </authorList>
    </citation>
    <scope>NUCLEOTIDE SEQUENCE [LARGE SCALE GENOMIC DNA]</scope>
    <source>
        <strain evidence="3">YNYX2018</strain>
        <tissue evidence="3">Adults</tissue>
    </source>
</reference>
<feature type="region of interest" description="Disordered" evidence="1">
    <location>
        <begin position="1162"/>
        <end position="1239"/>
    </location>
</feature>
<feature type="compositionally biased region" description="Polar residues" evidence="1">
    <location>
        <begin position="159"/>
        <end position="168"/>
    </location>
</feature>
<dbReference type="Gene3D" id="3.40.50.300">
    <property type="entry name" value="P-loop containing nucleotide triphosphate hydrolases"/>
    <property type="match status" value="1"/>
</dbReference>
<feature type="domain" description="Smr" evidence="2">
    <location>
        <begin position="1520"/>
        <end position="1599"/>
    </location>
</feature>
<evidence type="ECO:0000256" key="1">
    <source>
        <dbReference type="SAM" id="MobiDB-lite"/>
    </source>
</evidence>
<evidence type="ECO:0000259" key="2">
    <source>
        <dbReference type="PROSITE" id="PS50828"/>
    </source>
</evidence>
<feature type="compositionally biased region" description="Low complexity" evidence="1">
    <location>
        <begin position="1078"/>
        <end position="1090"/>
    </location>
</feature>
<dbReference type="Pfam" id="PF13671">
    <property type="entry name" value="AAA_33"/>
    <property type="match status" value="1"/>
</dbReference>
<keyword evidence="4" id="KW-1185">Reference proteome</keyword>
<gene>
    <name evidence="3" type="ORF">HCN44_008555</name>
</gene>
<dbReference type="Gene3D" id="3.30.1370.110">
    <property type="match status" value="1"/>
</dbReference>
<dbReference type="PANTHER" id="PTHR46535:SF1">
    <property type="entry name" value="NEDD4-BINDING PROTEIN 2"/>
    <property type="match status" value="1"/>
</dbReference>
<name>A0A834XSB0_APHGI</name>
<dbReference type="Proteomes" id="UP000639338">
    <property type="component" value="Unassembled WGS sequence"/>
</dbReference>
<feature type="compositionally biased region" description="Low complexity" evidence="1">
    <location>
        <begin position="12"/>
        <end position="30"/>
    </location>
</feature>
<dbReference type="SUPFAM" id="SSF160443">
    <property type="entry name" value="SMR domain-like"/>
    <property type="match status" value="1"/>
</dbReference>
<feature type="compositionally biased region" description="Low complexity" evidence="1">
    <location>
        <begin position="1216"/>
        <end position="1230"/>
    </location>
</feature>
<feature type="region of interest" description="Disordered" evidence="1">
    <location>
        <begin position="597"/>
        <end position="631"/>
    </location>
</feature>
<organism evidence="3 4">
    <name type="scientific">Aphidius gifuensis</name>
    <name type="common">Parasitoid wasp</name>
    <dbReference type="NCBI Taxonomy" id="684658"/>
    <lineage>
        <taxon>Eukaryota</taxon>
        <taxon>Metazoa</taxon>
        <taxon>Ecdysozoa</taxon>
        <taxon>Arthropoda</taxon>
        <taxon>Hexapoda</taxon>
        <taxon>Insecta</taxon>
        <taxon>Pterygota</taxon>
        <taxon>Neoptera</taxon>
        <taxon>Endopterygota</taxon>
        <taxon>Hymenoptera</taxon>
        <taxon>Apocrita</taxon>
        <taxon>Ichneumonoidea</taxon>
        <taxon>Braconidae</taxon>
        <taxon>Aphidiinae</taxon>
        <taxon>Aphidius</taxon>
    </lineage>
</organism>
<dbReference type="InterPro" id="IPR052772">
    <property type="entry name" value="Endo/PolyKinase_Domain-Protein"/>
</dbReference>
<feature type="compositionally biased region" description="Basic and acidic residues" evidence="1">
    <location>
        <begin position="182"/>
        <end position="191"/>
    </location>
</feature>
<comment type="caution">
    <text evidence="3">The sequence shown here is derived from an EMBL/GenBank/DDBJ whole genome shotgun (WGS) entry which is preliminary data.</text>
</comment>
<dbReference type="GO" id="GO:0004519">
    <property type="term" value="F:endonuclease activity"/>
    <property type="evidence" value="ECO:0007669"/>
    <property type="project" value="TreeGrafter"/>
</dbReference>
<dbReference type="SUPFAM" id="SSF52540">
    <property type="entry name" value="P-loop containing nucleoside triphosphate hydrolases"/>
    <property type="match status" value="1"/>
</dbReference>
<evidence type="ECO:0000313" key="4">
    <source>
        <dbReference type="Proteomes" id="UP000639338"/>
    </source>
</evidence>
<dbReference type="EMBL" id="JACMRX010000005">
    <property type="protein sequence ID" value="KAF7989881.1"/>
    <property type="molecule type" value="Genomic_DNA"/>
</dbReference>
<accession>A0A834XSB0</accession>
<feature type="compositionally biased region" description="Polar residues" evidence="1">
    <location>
        <begin position="192"/>
        <end position="213"/>
    </location>
</feature>
<dbReference type="SMART" id="SM00463">
    <property type="entry name" value="SMR"/>
    <property type="match status" value="1"/>
</dbReference>
<dbReference type="InterPro" id="IPR027417">
    <property type="entry name" value="P-loop_NTPase"/>
</dbReference>
<dbReference type="OrthoDB" id="3231855at2759"/>
<feature type="region of interest" description="Disordered" evidence="1">
    <location>
        <begin position="141"/>
        <end position="231"/>
    </location>
</feature>
<feature type="compositionally biased region" description="Low complexity" evidence="1">
    <location>
        <begin position="1164"/>
        <end position="1176"/>
    </location>
</feature>
<dbReference type="GO" id="GO:0005634">
    <property type="term" value="C:nucleus"/>
    <property type="evidence" value="ECO:0007669"/>
    <property type="project" value="TreeGrafter"/>
</dbReference>